<accession>A0A640WDU8</accession>
<keyword evidence="3" id="KW-1185">Reference proteome</keyword>
<proteinExistence type="predicted"/>
<gene>
    <name evidence="2" type="ORF">F0A16_10515</name>
</gene>
<evidence type="ECO:0000313" key="2">
    <source>
        <dbReference type="EMBL" id="KAA0018155.1"/>
    </source>
</evidence>
<reference evidence="2 3" key="1">
    <citation type="submission" date="2019-08" db="EMBL/GenBank/DDBJ databases">
        <title>Bioinformatics analysis of the strain L3 and L5.</title>
        <authorList>
            <person name="Li X."/>
        </authorList>
    </citation>
    <scope>NUCLEOTIDE SEQUENCE [LARGE SCALE GENOMIC DNA]</scope>
    <source>
        <strain evidence="2 3">L3</strain>
    </source>
</reference>
<evidence type="ECO:0000313" key="3">
    <source>
        <dbReference type="Proteomes" id="UP000466024"/>
    </source>
</evidence>
<dbReference type="InterPro" id="IPR038268">
    <property type="entry name" value="RHH_sf"/>
</dbReference>
<protein>
    <submittedName>
        <fullName evidence="2">Ribbon-helix-helix domain-containing protein</fullName>
    </submittedName>
</protein>
<dbReference type="Pfam" id="PF13467">
    <property type="entry name" value="RHH_4"/>
    <property type="match status" value="1"/>
</dbReference>
<evidence type="ECO:0000259" key="1">
    <source>
        <dbReference type="Pfam" id="PF13467"/>
    </source>
</evidence>
<sequence>MCHLYASTDTRRYDNITRSVRLQGCVTSVRLENEFWEILDALAASQQLSTARFISQLYSEVIAEKGEVSNLASLLRVVCAVHLQQRQAMMPAPLPRSVCL</sequence>
<name>A0A640WDU8_9GAMM</name>
<dbReference type="RefSeq" id="WP_149435358.1">
    <property type="nucleotide sequence ID" value="NZ_VTPX01000005.1"/>
</dbReference>
<dbReference type="Gene3D" id="1.10.3990.20">
    <property type="entry name" value="protein bp1543"/>
    <property type="match status" value="1"/>
</dbReference>
<dbReference type="AlphaFoldDB" id="A0A640WDU8"/>
<dbReference type="InterPro" id="IPR027373">
    <property type="entry name" value="RHH_dom"/>
</dbReference>
<comment type="caution">
    <text evidence="2">The sequence shown here is derived from an EMBL/GenBank/DDBJ whole genome shotgun (WGS) entry which is preliminary data.</text>
</comment>
<organism evidence="2 3">
    <name type="scientific">Salinicola corii</name>
    <dbReference type="NCBI Taxonomy" id="2606937"/>
    <lineage>
        <taxon>Bacteria</taxon>
        <taxon>Pseudomonadati</taxon>
        <taxon>Pseudomonadota</taxon>
        <taxon>Gammaproteobacteria</taxon>
        <taxon>Oceanospirillales</taxon>
        <taxon>Halomonadaceae</taxon>
        <taxon>Salinicola</taxon>
    </lineage>
</organism>
<feature type="domain" description="Ribbon-helix-helix" evidence="1">
    <location>
        <begin position="16"/>
        <end position="82"/>
    </location>
</feature>
<dbReference type="EMBL" id="VTPX01000005">
    <property type="protein sequence ID" value="KAA0018155.1"/>
    <property type="molecule type" value="Genomic_DNA"/>
</dbReference>
<dbReference type="Proteomes" id="UP000466024">
    <property type="component" value="Unassembled WGS sequence"/>
</dbReference>